<evidence type="ECO:0008006" key="4">
    <source>
        <dbReference type="Google" id="ProtNLM"/>
    </source>
</evidence>
<dbReference type="KEGG" id="tta:Theth_1586"/>
<feature type="transmembrane region" description="Helical" evidence="1">
    <location>
        <begin position="248"/>
        <end position="266"/>
    </location>
</feature>
<feature type="transmembrane region" description="Helical" evidence="1">
    <location>
        <begin position="79"/>
        <end position="95"/>
    </location>
</feature>
<name>F7YVI4_9THEM</name>
<feature type="transmembrane region" description="Helical" evidence="1">
    <location>
        <begin position="54"/>
        <end position="72"/>
    </location>
</feature>
<dbReference type="EMBL" id="CP002351">
    <property type="protein sequence ID" value="AEH51639.1"/>
    <property type="molecule type" value="Genomic_DNA"/>
</dbReference>
<dbReference type="STRING" id="688269.Theth_1586"/>
<organism evidence="2 3">
    <name type="scientific">Pseudothermotoga thermarum DSM 5069</name>
    <dbReference type="NCBI Taxonomy" id="688269"/>
    <lineage>
        <taxon>Bacteria</taxon>
        <taxon>Thermotogati</taxon>
        <taxon>Thermotogota</taxon>
        <taxon>Thermotogae</taxon>
        <taxon>Thermotogales</taxon>
        <taxon>Thermotogaceae</taxon>
        <taxon>Pseudothermotoga</taxon>
    </lineage>
</organism>
<dbReference type="PATRIC" id="fig|688269.3.peg.1634"/>
<gene>
    <name evidence="2" type="ORF">Theth_1586</name>
</gene>
<evidence type="ECO:0000256" key="1">
    <source>
        <dbReference type="SAM" id="Phobius"/>
    </source>
</evidence>
<reference evidence="2 3" key="1">
    <citation type="submission" date="2010-11" db="EMBL/GenBank/DDBJ databases">
        <title>The complete genome of Thermotoga thermarum DSM 5069.</title>
        <authorList>
            <consortium name="US DOE Joint Genome Institute (JGI-PGF)"/>
            <person name="Lucas S."/>
            <person name="Copeland A."/>
            <person name="Lapidus A."/>
            <person name="Bruce D."/>
            <person name="Goodwin L."/>
            <person name="Pitluck S."/>
            <person name="Kyrpides N."/>
            <person name="Mavromatis K."/>
            <person name="Ivanova N."/>
            <person name="Zeytun A."/>
            <person name="Brettin T."/>
            <person name="Detter J.C."/>
            <person name="Tapia R."/>
            <person name="Han C."/>
            <person name="Land M."/>
            <person name="Hauser L."/>
            <person name="Markowitz V."/>
            <person name="Cheng J.-F."/>
            <person name="Hugenholtz P."/>
            <person name="Woyke T."/>
            <person name="Wu D."/>
            <person name="Spring S."/>
            <person name="Schroeder M."/>
            <person name="Brambilla E."/>
            <person name="Klenk H.-P."/>
            <person name="Eisen J.A."/>
        </authorList>
    </citation>
    <scope>NUCLEOTIDE SEQUENCE [LARGE SCALE GENOMIC DNA]</scope>
    <source>
        <strain evidence="2 3">DSM 5069</strain>
    </source>
</reference>
<dbReference type="RefSeq" id="WP_013932851.1">
    <property type="nucleotide sequence ID" value="NC_015707.1"/>
</dbReference>
<sequence precursor="true">MRSKVFEQVSKGFLVGLFTFYFATNLFPIWASLVVALTASFVTVVNWENSGCSTVFAIPFVMASVIFTVGILKYDFTTALLMCFSAILILLVYNAERFVSVLAMIGLGLYLTFASSHSPIVDALIFTLLVLSWYLIKVKRLNVKTLLWILIASTLVIILASDVNLYPFRTFLSSLTSSKQAKEQRLQVEKETSFGGESISQQPVETKQTWLNKIIEKIWIPLILLLSAIFLFTFSITNFGIKGTFKMLLLGALLFTAFVAVTSMVLRSVKPKFDLPPLGQAYSISLEGEQIVERKVVERHESVEKVSEKTHYNLALFLDFLTLIILAFMTVLIVLYILKVRQQLLVPKQEKVQEEKIPQDVELYPLDKIPDFEPTEKFVKSAYWWLRRKYFSNLHHLTPRELLMVTNLNIPAFEELTFIYEKVRYAGKPILEDEAKRFYLDLLEIVNEIEKQSVAQTHQENLQGA</sequence>
<evidence type="ECO:0000313" key="2">
    <source>
        <dbReference type="EMBL" id="AEH51639.1"/>
    </source>
</evidence>
<keyword evidence="1" id="KW-1133">Transmembrane helix</keyword>
<feature type="transmembrane region" description="Helical" evidence="1">
    <location>
        <begin position="218"/>
        <end position="241"/>
    </location>
</feature>
<dbReference type="OrthoDB" id="45556at2"/>
<evidence type="ECO:0000313" key="3">
    <source>
        <dbReference type="Proteomes" id="UP000006804"/>
    </source>
</evidence>
<dbReference type="Proteomes" id="UP000006804">
    <property type="component" value="Chromosome"/>
</dbReference>
<feature type="transmembrane region" description="Helical" evidence="1">
    <location>
        <begin position="146"/>
        <end position="166"/>
    </location>
</feature>
<keyword evidence="1" id="KW-0472">Membrane</keyword>
<feature type="transmembrane region" description="Helical" evidence="1">
    <location>
        <begin position="314"/>
        <end position="338"/>
    </location>
</feature>
<protein>
    <recommendedName>
        <fullName evidence="4">DUF4129 domain-containing protein</fullName>
    </recommendedName>
</protein>
<keyword evidence="3" id="KW-1185">Reference proteome</keyword>
<keyword evidence="1" id="KW-0812">Transmembrane</keyword>
<feature type="transmembrane region" description="Helical" evidence="1">
    <location>
        <begin position="101"/>
        <end position="134"/>
    </location>
</feature>
<proteinExistence type="predicted"/>
<accession>F7YVI4</accession>
<dbReference type="HOGENOM" id="CLU_613742_0_0_0"/>
<feature type="transmembrane region" description="Helical" evidence="1">
    <location>
        <begin position="12"/>
        <end position="42"/>
    </location>
</feature>
<dbReference type="AlphaFoldDB" id="F7YVI4"/>